<organism evidence="2">
    <name type="scientific">Pseudomonas syringae</name>
    <dbReference type="NCBI Taxonomy" id="317"/>
    <lineage>
        <taxon>Bacteria</taxon>
        <taxon>Pseudomonadati</taxon>
        <taxon>Pseudomonadota</taxon>
        <taxon>Gammaproteobacteria</taxon>
        <taxon>Pseudomonadales</taxon>
        <taxon>Pseudomonadaceae</taxon>
        <taxon>Pseudomonas</taxon>
    </lineage>
</organism>
<accession>A0A6B2B158</accession>
<feature type="region of interest" description="Disordered" evidence="1">
    <location>
        <begin position="1"/>
        <end position="24"/>
    </location>
</feature>
<reference evidence="2" key="1">
    <citation type="journal article" date="2020" name="Phytopathology">
        <title>Zucchini vein clearing disease is caused by several lineages within Pseudomonas syringae species complex.</title>
        <authorList>
            <person name="Lacault C."/>
            <person name="Briand M."/>
            <person name="Jacques M.A."/>
            <person name="Darrasse A."/>
        </authorList>
    </citation>
    <scope>NUCLEOTIDE SEQUENCE</scope>
    <source>
        <strain evidence="2">P123</strain>
    </source>
</reference>
<sequence>MFQRGNALRGAARHRSVPRRSIRT</sequence>
<protein>
    <submittedName>
        <fullName evidence="2">DUF1534 domain-containing protein</fullName>
    </submittedName>
</protein>
<comment type="caution">
    <text evidence="2">The sequence shown here is derived from an EMBL/GenBank/DDBJ whole genome shotgun (WGS) entry which is preliminary data.</text>
</comment>
<evidence type="ECO:0000256" key="1">
    <source>
        <dbReference type="SAM" id="MobiDB-lite"/>
    </source>
</evidence>
<evidence type="ECO:0000313" key="2">
    <source>
        <dbReference type="EMBL" id="NAO77422.1"/>
    </source>
</evidence>
<dbReference type="EMBL" id="VLIF01000009">
    <property type="protein sequence ID" value="NAO77422.1"/>
    <property type="molecule type" value="Genomic_DNA"/>
</dbReference>
<dbReference type="AlphaFoldDB" id="A0A6B2B158"/>
<proteinExistence type="predicted"/>
<name>A0A6B2B158_PSESX</name>
<dbReference type="AntiFam" id="ANF00261">
    <property type="entry name" value="Protein of unknown function (DUF1534)"/>
</dbReference>
<gene>
    <name evidence="2" type="ORF">PspP123CL_15955</name>
</gene>
<feature type="compositionally biased region" description="Basic residues" evidence="1">
    <location>
        <begin position="11"/>
        <end position="24"/>
    </location>
</feature>